<gene>
    <name evidence="5" type="ORF">LCGC14_0688590</name>
</gene>
<evidence type="ECO:0008006" key="6">
    <source>
        <dbReference type="Google" id="ProtNLM"/>
    </source>
</evidence>
<dbReference type="AlphaFoldDB" id="A0A0F9R6G7"/>
<comment type="caution">
    <text evidence="5">The sequence shown here is derived from an EMBL/GenBank/DDBJ whole genome shotgun (WGS) entry which is preliminary data.</text>
</comment>
<dbReference type="SMART" id="SM00388">
    <property type="entry name" value="HisKA"/>
    <property type="match status" value="1"/>
</dbReference>
<organism evidence="5">
    <name type="scientific">marine sediment metagenome</name>
    <dbReference type="NCBI Taxonomy" id="412755"/>
    <lineage>
        <taxon>unclassified sequences</taxon>
        <taxon>metagenomes</taxon>
        <taxon>ecological metagenomes</taxon>
    </lineage>
</organism>
<dbReference type="CDD" id="cd00156">
    <property type="entry name" value="REC"/>
    <property type="match status" value="1"/>
</dbReference>
<dbReference type="PRINTS" id="PR00344">
    <property type="entry name" value="BCTRLSENSOR"/>
</dbReference>
<dbReference type="InterPro" id="IPR003594">
    <property type="entry name" value="HATPase_dom"/>
</dbReference>
<evidence type="ECO:0000259" key="4">
    <source>
        <dbReference type="PROSITE" id="PS50110"/>
    </source>
</evidence>
<dbReference type="Pfam" id="PF00512">
    <property type="entry name" value="HisKA"/>
    <property type="match status" value="1"/>
</dbReference>
<evidence type="ECO:0000256" key="1">
    <source>
        <dbReference type="ARBA" id="ARBA00022553"/>
    </source>
</evidence>
<dbReference type="InterPro" id="IPR005467">
    <property type="entry name" value="His_kinase_dom"/>
</dbReference>
<dbReference type="InterPro" id="IPR001789">
    <property type="entry name" value="Sig_transdc_resp-reg_receiver"/>
</dbReference>
<feature type="domain" description="Histidine kinase" evidence="3">
    <location>
        <begin position="61"/>
        <end position="275"/>
    </location>
</feature>
<dbReference type="SMART" id="SM00448">
    <property type="entry name" value="REC"/>
    <property type="match status" value="1"/>
</dbReference>
<dbReference type="PROSITE" id="PS50109">
    <property type="entry name" value="HIS_KIN"/>
    <property type="match status" value="1"/>
</dbReference>
<dbReference type="SUPFAM" id="SSF47384">
    <property type="entry name" value="Homodimeric domain of signal transducing histidine kinase"/>
    <property type="match status" value="1"/>
</dbReference>
<dbReference type="SUPFAM" id="SSF52172">
    <property type="entry name" value="CheY-like"/>
    <property type="match status" value="1"/>
</dbReference>
<proteinExistence type="predicted"/>
<dbReference type="Gene3D" id="3.40.50.2300">
    <property type="match status" value="1"/>
</dbReference>
<evidence type="ECO:0000259" key="3">
    <source>
        <dbReference type="PROSITE" id="PS50109"/>
    </source>
</evidence>
<dbReference type="InterPro" id="IPR036890">
    <property type="entry name" value="HATPase_C_sf"/>
</dbReference>
<keyword evidence="2" id="KW-0175">Coiled coil</keyword>
<evidence type="ECO:0000256" key="2">
    <source>
        <dbReference type="SAM" id="Coils"/>
    </source>
</evidence>
<dbReference type="PANTHER" id="PTHR43065:SF42">
    <property type="entry name" value="TWO-COMPONENT SENSOR PPRA"/>
    <property type="match status" value="1"/>
</dbReference>
<dbReference type="SMART" id="SM00387">
    <property type="entry name" value="HATPase_c"/>
    <property type="match status" value="1"/>
</dbReference>
<dbReference type="GO" id="GO:0000155">
    <property type="term" value="F:phosphorelay sensor kinase activity"/>
    <property type="evidence" value="ECO:0007669"/>
    <property type="project" value="InterPro"/>
</dbReference>
<feature type="domain" description="Response regulatory" evidence="4">
    <location>
        <begin position="295"/>
        <end position="407"/>
    </location>
</feature>
<dbReference type="SUPFAM" id="SSF55874">
    <property type="entry name" value="ATPase domain of HSP90 chaperone/DNA topoisomerase II/histidine kinase"/>
    <property type="match status" value="1"/>
</dbReference>
<reference evidence="5" key="1">
    <citation type="journal article" date="2015" name="Nature">
        <title>Complex archaea that bridge the gap between prokaryotes and eukaryotes.</title>
        <authorList>
            <person name="Spang A."/>
            <person name="Saw J.H."/>
            <person name="Jorgensen S.L."/>
            <person name="Zaremba-Niedzwiedzka K."/>
            <person name="Martijn J."/>
            <person name="Lind A.E."/>
            <person name="van Eijk R."/>
            <person name="Schleper C."/>
            <person name="Guy L."/>
            <person name="Ettema T.J."/>
        </authorList>
    </citation>
    <scope>NUCLEOTIDE SEQUENCE</scope>
</reference>
<sequence>MKDHDRTNKKFEEELVELVQEISELEISEVKLKREKEDKEKVLVQLIQSVKMAGVENLASGIAHEFNNLLQIMKGHAEFAQRTKKAEDMEEALDIVLKASDKIENLIKDLLAFSRKESFEKVLCDITEPLESVLSLTEEQFKEHNIEVDRKYEKTSAVEINKVEMQRVFLNMVNNARDAMLPMGGNLEVGVKQAGENVEVRFTDTGKGIKEANLRRVFEPFYTTHVEVEKDSWLKGIGLSLSVSYRIVKRHGGMIEVESEIGKGTTFIVKLPAKGEKAEEKREERKEMAKPESKNILIVDDEEEICKMFTKWLSLDGHRVKYALTGRDAIDLIKKDSFNVVFLDLVMPGVPSIEVLEEIKNISPETKVVMITGKLMDKDLLSDLIQKGAIGYLQKPFKIEDIKEIIG</sequence>
<dbReference type="PANTHER" id="PTHR43065">
    <property type="entry name" value="SENSOR HISTIDINE KINASE"/>
    <property type="match status" value="1"/>
</dbReference>
<protein>
    <recommendedName>
        <fullName evidence="6">Histidine kinase domain-containing protein</fullName>
    </recommendedName>
</protein>
<evidence type="ECO:0000313" key="5">
    <source>
        <dbReference type="EMBL" id="KKN44877.1"/>
    </source>
</evidence>
<dbReference type="Gene3D" id="3.30.565.10">
    <property type="entry name" value="Histidine kinase-like ATPase, C-terminal domain"/>
    <property type="match status" value="1"/>
</dbReference>
<dbReference type="InterPro" id="IPR003661">
    <property type="entry name" value="HisK_dim/P_dom"/>
</dbReference>
<dbReference type="InterPro" id="IPR036097">
    <property type="entry name" value="HisK_dim/P_sf"/>
</dbReference>
<accession>A0A0F9R6G7</accession>
<dbReference type="PROSITE" id="PS50110">
    <property type="entry name" value="RESPONSE_REGULATORY"/>
    <property type="match status" value="1"/>
</dbReference>
<dbReference type="CDD" id="cd00082">
    <property type="entry name" value="HisKA"/>
    <property type="match status" value="1"/>
</dbReference>
<keyword evidence="1" id="KW-0597">Phosphoprotein</keyword>
<dbReference type="Pfam" id="PF02518">
    <property type="entry name" value="HATPase_c"/>
    <property type="match status" value="1"/>
</dbReference>
<name>A0A0F9R6G7_9ZZZZ</name>
<feature type="coiled-coil region" evidence="2">
    <location>
        <begin position="1"/>
        <end position="42"/>
    </location>
</feature>
<dbReference type="Pfam" id="PF00072">
    <property type="entry name" value="Response_reg"/>
    <property type="match status" value="1"/>
</dbReference>
<dbReference type="Gene3D" id="1.10.287.130">
    <property type="match status" value="1"/>
</dbReference>
<dbReference type="EMBL" id="LAZR01001422">
    <property type="protein sequence ID" value="KKN44877.1"/>
    <property type="molecule type" value="Genomic_DNA"/>
</dbReference>
<dbReference type="InterPro" id="IPR004358">
    <property type="entry name" value="Sig_transdc_His_kin-like_C"/>
</dbReference>
<dbReference type="InterPro" id="IPR011006">
    <property type="entry name" value="CheY-like_superfamily"/>
</dbReference>